<evidence type="ECO:0000313" key="3">
    <source>
        <dbReference type="Proteomes" id="UP000184774"/>
    </source>
</evidence>
<dbReference type="InterPro" id="IPR001853">
    <property type="entry name" value="DSBA-like_thioredoxin_dom"/>
</dbReference>
<dbReference type="RefSeq" id="WP_074375244.1">
    <property type="nucleotide sequence ID" value="NZ_AP024908.1"/>
</dbReference>
<dbReference type="PANTHER" id="PTHR13887">
    <property type="entry name" value="GLUTATHIONE S-TRANSFERASE KAPPA"/>
    <property type="match status" value="1"/>
</dbReference>
<feature type="domain" description="DSBA-like thioredoxin" evidence="1">
    <location>
        <begin position="6"/>
        <end position="209"/>
    </location>
</feature>
<evidence type="ECO:0000313" key="2">
    <source>
        <dbReference type="EMBL" id="SIO96868.1"/>
    </source>
</evidence>
<dbReference type="InterPro" id="IPR036249">
    <property type="entry name" value="Thioredoxin-like_sf"/>
</dbReference>
<dbReference type="Gene3D" id="3.40.30.10">
    <property type="entry name" value="Glutaredoxin"/>
    <property type="match status" value="1"/>
</dbReference>
<name>A0A1N6MBP1_9VIBR</name>
<dbReference type="OrthoDB" id="9799122at2"/>
<dbReference type="Proteomes" id="UP000184774">
    <property type="component" value="Unassembled WGS sequence"/>
</dbReference>
<proteinExistence type="predicted"/>
<evidence type="ECO:0000259" key="1">
    <source>
        <dbReference type="Pfam" id="PF01323"/>
    </source>
</evidence>
<dbReference type="Pfam" id="PF01323">
    <property type="entry name" value="DSBA"/>
    <property type="match status" value="1"/>
</dbReference>
<gene>
    <name evidence="2" type="ORF">VSP9026_04693</name>
</gene>
<dbReference type="CDD" id="cd03024">
    <property type="entry name" value="DsbA_FrnE"/>
    <property type="match status" value="1"/>
</dbReference>
<sequence>MKKLRIDILSDLVCPWCFIGYTRLEKVLEQLRVDKHLQPEIHWHPFELNPTLSAGGEILNQHLQTKYQMTAQQRQLSQQRITEFGNALGIDFQFTADMRIYNTRKAHQLMMWAARSQQQTPFQKALFLAYFQEGRVMDDTDTLLDIAVAQGLDRRDCRRVLTDPGWSSAVVQTEKQWLEAGIQAVPAMIIEQHILLNGAQPIAELHETLDGLADTLPSFH</sequence>
<protein>
    <submittedName>
        <fullName evidence="2">DSBA-like thioredoxin domain protein</fullName>
    </submittedName>
</protein>
<dbReference type="AlphaFoldDB" id="A0A1N6MBP1"/>
<dbReference type="PANTHER" id="PTHR13887:SF41">
    <property type="entry name" value="THIOREDOXIN SUPERFAMILY PROTEIN"/>
    <property type="match status" value="1"/>
</dbReference>
<organism evidence="2 3">
    <name type="scientific">Vibrio spartinae</name>
    <dbReference type="NCBI Taxonomy" id="1918945"/>
    <lineage>
        <taxon>Bacteria</taxon>
        <taxon>Pseudomonadati</taxon>
        <taxon>Pseudomonadota</taxon>
        <taxon>Gammaproteobacteria</taxon>
        <taxon>Vibrionales</taxon>
        <taxon>Vibrionaceae</taxon>
        <taxon>Vibrio</taxon>
    </lineage>
</organism>
<reference evidence="2 3" key="1">
    <citation type="submission" date="2016-12" db="EMBL/GenBank/DDBJ databases">
        <authorList>
            <person name="Song W.-J."/>
            <person name="Kurnit D.M."/>
        </authorList>
    </citation>
    <scope>NUCLEOTIDE SEQUENCE [LARGE SCALE GENOMIC DNA]</scope>
    <source>
        <strain evidence="2 3">CECT 9026</strain>
    </source>
</reference>
<accession>A0A1N6MBP1</accession>
<dbReference type="SUPFAM" id="SSF52833">
    <property type="entry name" value="Thioredoxin-like"/>
    <property type="match status" value="1"/>
</dbReference>
<dbReference type="EMBL" id="FSSB01000061">
    <property type="protein sequence ID" value="SIO96868.1"/>
    <property type="molecule type" value="Genomic_DNA"/>
</dbReference>
<dbReference type="GO" id="GO:0016491">
    <property type="term" value="F:oxidoreductase activity"/>
    <property type="evidence" value="ECO:0007669"/>
    <property type="project" value="InterPro"/>
</dbReference>